<reference evidence="4 6" key="2">
    <citation type="submission" date="2023-09" db="EMBL/GenBank/DDBJ databases">
        <title>Complete-Gapless Cercospora beticola genome.</title>
        <authorList>
            <person name="Wyatt N.A."/>
            <person name="Spanner R.E."/>
            <person name="Bolton M.D."/>
        </authorList>
    </citation>
    <scope>NUCLEOTIDE SEQUENCE [LARGE SCALE GENOMIC DNA]</scope>
    <source>
        <strain evidence="4">Cb09-40</strain>
    </source>
</reference>
<evidence type="ECO:0000313" key="5">
    <source>
        <dbReference type="Proteomes" id="UP000230605"/>
    </source>
</evidence>
<dbReference type="Proteomes" id="UP000230605">
    <property type="component" value="Chromosome 8"/>
</dbReference>
<protein>
    <recommendedName>
        <fullName evidence="2">Glycoside hydrolase 131 catalytic N-terminal domain-containing protein</fullName>
    </recommendedName>
</protein>
<feature type="domain" description="Glycoside hydrolase 131 catalytic N-terminal" evidence="2">
    <location>
        <begin position="18"/>
        <end position="248"/>
    </location>
</feature>
<dbReference type="EMBL" id="LKMD01000103">
    <property type="protein sequence ID" value="PIA96162.1"/>
    <property type="molecule type" value="Genomic_DNA"/>
</dbReference>
<dbReference type="PANTHER" id="PTHR34612:SF6">
    <property type="entry name" value="GLYCOSIDE HYDROLASE 131 CATALYTIC N-TERMINAL DOMAIN-CONTAINING PROTEIN"/>
    <property type="match status" value="1"/>
</dbReference>
<evidence type="ECO:0000313" key="4">
    <source>
        <dbReference type="EMBL" id="WPB07242.1"/>
    </source>
</evidence>
<evidence type="ECO:0000313" key="3">
    <source>
        <dbReference type="EMBL" id="PIA96162.1"/>
    </source>
</evidence>
<dbReference type="Gene3D" id="2.60.120.1160">
    <property type="match status" value="1"/>
</dbReference>
<dbReference type="Proteomes" id="UP001302367">
    <property type="component" value="Chromosome 8"/>
</dbReference>
<keyword evidence="6" id="KW-1185">Reference proteome</keyword>
<evidence type="ECO:0000259" key="2">
    <source>
        <dbReference type="Pfam" id="PF18271"/>
    </source>
</evidence>
<dbReference type="InterPro" id="IPR041524">
    <property type="entry name" value="GH131_N"/>
</dbReference>
<dbReference type="AlphaFoldDB" id="A0A2G5HV99"/>
<keyword evidence="1" id="KW-0732">Signal</keyword>
<name>A0A2G5HV99_CERBT</name>
<sequence length="256" mass="28280">MSSLKVLLALASTTSATILWDGRLNNYTDASFLESWSWSNQVGPYQYYIHGSENVSDYITLCPNAKNPADTSSEQGIIISIDETSSWNGQNMMRTELIPSTKAPINKGKVFYHFSITHSETNPPTKNEEHQLCFFESHFTELKYGENNGSVNLLRWLVDGQTQWNATLEAGVWHNVAYGIDFDAKTVAFYHSTGEGALELIKGPVAANTFSDGADWHLGVLRLPGADGPSLARESWHFSGVYIEDGELTTTFGAAI</sequence>
<accession>A0A2G5HV99</accession>
<gene>
    <name evidence="3" type="ORF">CB0940_10522</name>
    <name evidence="4" type="ORF">RHO25_011903</name>
</gene>
<dbReference type="Pfam" id="PF18271">
    <property type="entry name" value="GH131_N"/>
    <property type="match status" value="1"/>
</dbReference>
<dbReference type="EMBL" id="CP134191">
    <property type="protein sequence ID" value="WPB07242.1"/>
    <property type="molecule type" value="Genomic_DNA"/>
</dbReference>
<dbReference type="OrthoDB" id="120072at2759"/>
<feature type="chain" id="PRO_5013962549" description="Glycoside hydrolase 131 catalytic N-terminal domain-containing protein" evidence="1">
    <location>
        <begin position="17"/>
        <end position="256"/>
    </location>
</feature>
<evidence type="ECO:0000256" key="1">
    <source>
        <dbReference type="SAM" id="SignalP"/>
    </source>
</evidence>
<proteinExistence type="predicted"/>
<dbReference type="PANTHER" id="PTHR34612">
    <property type="entry name" value="GH131_N DOMAIN-CONTAINING PROTEIN"/>
    <property type="match status" value="1"/>
</dbReference>
<feature type="signal peptide" evidence="1">
    <location>
        <begin position="1"/>
        <end position="16"/>
    </location>
</feature>
<organism evidence="3 5">
    <name type="scientific">Cercospora beticola</name>
    <name type="common">Sugarbeet leaf spot fungus</name>
    <dbReference type="NCBI Taxonomy" id="122368"/>
    <lineage>
        <taxon>Eukaryota</taxon>
        <taxon>Fungi</taxon>
        <taxon>Dikarya</taxon>
        <taxon>Ascomycota</taxon>
        <taxon>Pezizomycotina</taxon>
        <taxon>Dothideomycetes</taxon>
        <taxon>Dothideomycetidae</taxon>
        <taxon>Mycosphaerellales</taxon>
        <taxon>Mycosphaerellaceae</taxon>
        <taxon>Cercospora</taxon>
    </lineage>
</organism>
<evidence type="ECO:0000313" key="6">
    <source>
        <dbReference type="Proteomes" id="UP001302367"/>
    </source>
</evidence>
<reference evidence="3 5" key="1">
    <citation type="submission" date="2015-10" db="EMBL/GenBank/DDBJ databases">
        <title>The cercosporin biosynthetic gene cluster was horizontally transferred to several fungal lineages and shown to be expanded in Cercospora beticola based on microsynteny with recipient genomes.</title>
        <authorList>
            <person name="De Jonge R."/>
            <person name="Ebert M.K."/>
            <person name="Suttle J.C."/>
            <person name="Jurick Ii W.M."/>
            <person name="Secor G.A."/>
            <person name="Thomma B.P."/>
            <person name="Van De Peer Y."/>
            <person name="Bolton M.D."/>
        </authorList>
    </citation>
    <scope>NUCLEOTIDE SEQUENCE [LARGE SCALE GENOMIC DNA]</scope>
    <source>
        <strain evidence="3 5">09-40</strain>
    </source>
</reference>